<proteinExistence type="predicted"/>
<name>A0AAD8RQ95_LOLMU</name>
<dbReference type="InterPro" id="IPR006594">
    <property type="entry name" value="LisH"/>
</dbReference>
<dbReference type="AlphaFoldDB" id="A0AAD8RQ95"/>
<gene>
    <name evidence="2" type="ORF">QYE76_003122</name>
</gene>
<feature type="region of interest" description="Disordered" evidence="1">
    <location>
        <begin position="173"/>
        <end position="203"/>
    </location>
</feature>
<sequence length="255" mass="28890">MGRRRDHGQCPAEVLLHLRRLGAFLKQHGLHHTGNTLEMEAGVFFQAGHLLELVSQGRWGPAHRYLRSFSALWGDDDGAATRQYTALLDVLAHNSKLAWLACRGDEGGRAASLRKPPFHLFREYPETAEREAMYCSMASQEARESVDWNDIKLRTLEKAKELLQLRPNLERLPSNRLPRHMPMPQDIVPLGFRGSRRHPRKRVGHKAARDLAYFLVHKRMPPPQKMKHSGASSEAGTPVLDEGIGFDWSKAMGLV</sequence>
<organism evidence="2 3">
    <name type="scientific">Lolium multiflorum</name>
    <name type="common">Italian ryegrass</name>
    <name type="synonym">Lolium perenne subsp. multiflorum</name>
    <dbReference type="NCBI Taxonomy" id="4521"/>
    <lineage>
        <taxon>Eukaryota</taxon>
        <taxon>Viridiplantae</taxon>
        <taxon>Streptophyta</taxon>
        <taxon>Embryophyta</taxon>
        <taxon>Tracheophyta</taxon>
        <taxon>Spermatophyta</taxon>
        <taxon>Magnoliopsida</taxon>
        <taxon>Liliopsida</taxon>
        <taxon>Poales</taxon>
        <taxon>Poaceae</taxon>
        <taxon>BOP clade</taxon>
        <taxon>Pooideae</taxon>
        <taxon>Poodae</taxon>
        <taxon>Poeae</taxon>
        <taxon>Poeae Chloroplast Group 2 (Poeae type)</taxon>
        <taxon>Loliodinae</taxon>
        <taxon>Loliinae</taxon>
        <taxon>Lolium</taxon>
    </lineage>
</organism>
<dbReference type="PROSITE" id="PS50896">
    <property type="entry name" value="LISH"/>
    <property type="match status" value="1"/>
</dbReference>
<evidence type="ECO:0000313" key="2">
    <source>
        <dbReference type="EMBL" id="KAK1628807.1"/>
    </source>
</evidence>
<protein>
    <submittedName>
        <fullName evidence="2">Uncharacterized protein</fullName>
    </submittedName>
</protein>
<evidence type="ECO:0000313" key="3">
    <source>
        <dbReference type="Proteomes" id="UP001231189"/>
    </source>
</evidence>
<feature type="compositionally biased region" description="Basic residues" evidence="1">
    <location>
        <begin position="194"/>
        <end position="203"/>
    </location>
</feature>
<dbReference type="PANTHER" id="PTHR36478:SF13">
    <property type="entry name" value="LISH DOMAIN-CONTAINING PROTEIN"/>
    <property type="match status" value="1"/>
</dbReference>
<comment type="caution">
    <text evidence="2">The sequence shown here is derived from an EMBL/GenBank/DDBJ whole genome shotgun (WGS) entry which is preliminary data.</text>
</comment>
<dbReference type="Proteomes" id="UP001231189">
    <property type="component" value="Unassembled WGS sequence"/>
</dbReference>
<dbReference type="EMBL" id="JAUUTY010000005">
    <property type="protein sequence ID" value="KAK1628807.1"/>
    <property type="molecule type" value="Genomic_DNA"/>
</dbReference>
<reference evidence="2" key="1">
    <citation type="submission" date="2023-07" db="EMBL/GenBank/DDBJ databases">
        <title>A chromosome-level genome assembly of Lolium multiflorum.</title>
        <authorList>
            <person name="Chen Y."/>
            <person name="Copetti D."/>
            <person name="Kolliker R."/>
            <person name="Studer B."/>
        </authorList>
    </citation>
    <scope>NUCLEOTIDE SEQUENCE</scope>
    <source>
        <strain evidence="2">02402/16</strain>
        <tissue evidence="2">Leaf</tissue>
    </source>
</reference>
<dbReference type="PANTHER" id="PTHR36478">
    <property type="entry name" value="OS04G0614237 PROTEIN-RELATED"/>
    <property type="match status" value="1"/>
</dbReference>
<accession>A0AAD8RQ95</accession>
<evidence type="ECO:0000256" key="1">
    <source>
        <dbReference type="SAM" id="MobiDB-lite"/>
    </source>
</evidence>
<keyword evidence="3" id="KW-1185">Reference proteome</keyword>